<dbReference type="AlphaFoldDB" id="A0A2P4UK87"/>
<evidence type="ECO:0000313" key="2">
    <source>
        <dbReference type="EMBL" id="POM25450.1"/>
    </source>
</evidence>
<organism evidence="2 3">
    <name type="scientific">Actinomadura rubteroloni</name>
    <dbReference type="NCBI Taxonomy" id="1926885"/>
    <lineage>
        <taxon>Bacteria</taxon>
        <taxon>Bacillati</taxon>
        <taxon>Actinomycetota</taxon>
        <taxon>Actinomycetes</taxon>
        <taxon>Streptosporangiales</taxon>
        <taxon>Thermomonosporaceae</taxon>
        <taxon>Actinomadura</taxon>
    </lineage>
</organism>
<feature type="compositionally biased region" description="Basic residues" evidence="1">
    <location>
        <begin position="1"/>
        <end position="10"/>
    </location>
</feature>
<protein>
    <submittedName>
        <fullName evidence="2">Uncharacterized protein</fullName>
    </submittedName>
</protein>
<keyword evidence="3" id="KW-1185">Reference proteome</keyword>
<proteinExistence type="predicted"/>
<accession>A0A2P4UK87</accession>
<gene>
    <name evidence="2" type="ORF">BTM25_40980</name>
</gene>
<evidence type="ECO:0000313" key="3">
    <source>
        <dbReference type="Proteomes" id="UP000242367"/>
    </source>
</evidence>
<name>A0A2P4UK87_9ACTN</name>
<dbReference type="SUPFAM" id="SSF57938">
    <property type="entry name" value="DnaJ/Hsp40 cysteine-rich domain"/>
    <property type="match status" value="1"/>
</dbReference>
<dbReference type="Proteomes" id="UP000242367">
    <property type="component" value="Unassembled WGS sequence"/>
</dbReference>
<comment type="caution">
    <text evidence="2">The sequence shown here is derived from an EMBL/GenBank/DDBJ whole genome shotgun (WGS) entry which is preliminary data.</text>
</comment>
<sequence>MERGDRHRHIPSPQSPRGGEVASSGTGMYGGSVPYGGEPASIRAAWDEMLRTPERTRFCPLCRGSGLHRGAECPACDGRGTPLSGS</sequence>
<dbReference type="EMBL" id="MTBP01000002">
    <property type="protein sequence ID" value="POM25450.1"/>
    <property type="molecule type" value="Genomic_DNA"/>
</dbReference>
<dbReference type="Gene3D" id="6.20.20.10">
    <property type="match status" value="1"/>
</dbReference>
<evidence type="ECO:0000256" key="1">
    <source>
        <dbReference type="SAM" id="MobiDB-lite"/>
    </source>
</evidence>
<dbReference type="InterPro" id="IPR036410">
    <property type="entry name" value="HSP_DnaJ_Cys-rich_dom_sf"/>
</dbReference>
<dbReference type="RefSeq" id="WP_103564435.1">
    <property type="nucleotide sequence ID" value="NZ_MTBP01000002.1"/>
</dbReference>
<feature type="region of interest" description="Disordered" evidence="1">
    <location>
        <begin position="1"/>
        <end position="38"/>
    </location>
</feature>
<reference evidence="2 3" key="1">
    <citation type="journal article" date="2017" name="Chemistry">
        <title>Isolation, Biosynthesis and Chemical Modifications of Rubterolones A-F: Rare Tropolone Alkaloids from Actinomadura sp. 5-2.</title>
        <authorList>
            <person name="Guo H."/>
            <person name="Benndorf R."/>
            <person name="Leichnitz D."/>
            <person name="Klassen J.L."/>
            <person name="Vollmers J."/>
            <person name="Gorls H."/>
            <person name="Steinacker M."/>
            <person name="Weigel C."/>
            <person name="Dahse H.M."/>
            <person name="Kaster A.K."/>
            <person name="de Beer Z.W."/>
            <person name="Poulsen M."/>
            <person name="Beemelmanns C."/>
        </authorList>
    </citation>
    <scope>NUCLEOTIDE SEQUENCE [LARGE SCALE GENOMIC DNA]</scope>
    <source>
        <strain evidence="2 3">5-2</strain>
    </source>
</reference>